<dbReference type="PROSITE" id="PS50219">
    <property type="entry name" value="CNH"/>
    <property type="match status" value="1"/>
</dbReference>
<protein>
    <submittedName>
        <fullName evidence="3">CNH domain-containing protein</fullName>
    </submittedName>
</protein>
<name>A0AAD7BMI9_9AGAR</name>
<dbReference type="SMART" id="SM00036">
    <property type="entry name" value="CNH"/>
    <property type="match status" value="1"/>
</dbReference>
<dbReference type="EMBL" id="JARKIF010000012">
    <property type="protein sequence ID" value="KAJ7625596.1"/>
    <property type="molecule type" value="Genomic_DNA"/>
</dbReference>
<sequence length="374" mass="42039">MPSFPFVSSKPSSRWNFLRNTTKSGGFANPGSAMLPRHITDQISTELYERIIEQLVPDTQSLVACNLVCRSWAPRSRCLLLESTVTQDSGRRITCAARSSEAVIYATADGIYRDDAERPAMLREVTQMEILADVNLFLCIAGGTFITMPFDALKPGSSLDSGHVRRISKHVMCFTVFQSTEGHRVCVLKTSALSSTVKIFDVAGDQTLNLSREFYLPREALLPAQFLSRSRVVVPLKGLPRGFEMVDLTSLQTQSLLNDDPAWMALAKKTKPMSMFRFRTNLIFVCFDKVGFYVDRQGNMARHDLVLRWDSTPSFFALREPYILAFSDMRITVWNIKTAEIVQRIHGPYHSLNVPQLDGSVLVGNQDVAELVFH</sequence>
<evidence type="ECO:0000256" key="1">
    <source>
        <dbReference type="ARBA" id="ARBA00022658"/>
    </source>
</evidence>
<dbReference type="AlphaFoldDB" id="A0AAD7BMI9"/>
<accession>A0AAD7BMI9</accession>
<evidence type="ECO:0000259" key="2">
    <source>
        <dbReference type="PROSITE" id="PS50219"/>
    </source>
</evidence>
<evidence type="ECO:0000313" key="3">
    <source>
        <dbReference type="EMBL" id="KAJ7625596.1"/>
    </source>
</evidence>
<dbReference type="InterPro" id="IPR052233">
    <property type="entry name" value="Rho-type_GEFs"/>
</dbReference>
<proteinExistence type="predicted"/>
<evidence type="ECO:0000313" key="4">
    <source>
        <dbReference type="Proteomes" id="UP001221142"/>
    </source>
</evidence>
<organism evidence="3 4">
    <name type="scientific">Roridomyces roridus</name>
    <dbReference type="NCBI Taxonomy" id="1738132"/>
    <lineage>
        <taxon>Eukaryota</taxon>
        <taxon>Fungi</taxon>
        <taxon>Dikarya</taxon>
        <taxon>Basidiomycota</taxon>
        <taxon>Agaricomycotina</taxon>
        <taxon>Agaricomycetes</taxon>
        <taxon>Agaricomycetidae</taxon>
        <taxon>Agaricales</taxon>
        <taxon>Marasmiineae</taxon>
        <taxon>Mycenaceae</taxon>
        <taxon>Roridomyces</taxon>
    </lineage>
</organism>
<keyword evidence="4" id="KW-1185">Reference proteome</keyword>
<dbReference type="Pfam" id="PF00780">
    <property type="entry name" value="CNH"/>
    <property type="match status" value="1"/>
</dbReference>
<reference evidence="3" key="1">
    <citation type="submission" date="2023-03" db="EMBL/GenBank/DDBJ databases">
        <title>Massive genome expansion in bonnet fungi (Mycena s.s.) driven by repeated elements and novel gene families across ecological guilds.</title>
        <authorList>
            <consortium name="Lawrence Berkeley National Laboratory"/>
            <person name="Harder C.B."/>
            <person name="Miyauchi S."/>
            <person name="Viragh M."/>
            <person name="Kuo A."/>
            <person name="Thoen E."/>
            <person name="Andreopoulos B."/>
            <person name="Lu D."/>
            <person name="Skrede I."/>
            <person name="Drula E."/>
            <person name="Henrissat B."/>
            <person name="Morin E."/>
            <person name="Kohler A."/>
            <person name="Barry K."/>
            <person name="LaButti K."/>
            <person name="Morin E."/>
            <person name="Salamov A."/>
            <person name="Lipzen A."/>
            <person name="Mereny Z."/>
            <person name="Hegedus B."/>
            <person name="Baldrian P."/>
            <person name="Stursova M."/>
            <person name="Weitz H."/>
            <person name="Taylor A."/>
            <person name="Grigoriev I.V."/>
            <person name="Nagy L.G."/>
            <person name="Martin F."/>
            <person name="Kauserud H."/>
        </authorList>
    </citation>
    <scope>NUCLEOTIDE SEQUENCE</scope>
    <source>
        <strain evidence="3">9284</strain>
    </source>
</reference>
<dbReference type="GO" id="GO:0005085">
    <property type="term" value="F:guanyl-nucleotide exchange factor activity"/>
    <property type="evidence" value="ECO:0007669"/>
    <property type="project" value="UniProtKB-KW"/>
</dbReference>
<dbReference type="PANTHER" id="PTHR46572:SF1">
    <property type="entry name" value="RHO1 GUANINE NUCLEOTIDE EXCHANGE FACTOR TUS1"/>
    <property type="match status" value="1"/>
</dbReference>
<dbReference type="PANTHER" id="PTHR46572">
    <property type="entry name" value="RHO1 GDP-GTP EXCHANGE PROTEIN 1-RELATED"/>
    <property type="match status" value="1"/>
</dbReference>
<gene>
    <name evidence="3" type="ORF">FB45DRAFT_921827</name>
</gene>
<comment type="caution">
    <text evidence="3">The sequence shown here is derived from an EMBL/GenBank/DDBJ whole genome shotgun (WGS) entry which is preliminary data.</text>
</comment>
<dbReference type="Proteomes" id="UP001221142">
    <property type="component" value="Unassembled WGS sequence"/>
</dbReference>
<feature type="domain" description="CNH" evidence="2">
    <location>
        <begin position="78"/>
        <end position="360"/>
    </location>
</feature>
<keyword evidence="1" id="KW-0344">Guanine-nucleotide releasing factor</keyword>
<dbReference type="InterPro" id="IPR001180">
    <property type="entry name" value="CNH_dom"/>
</dbReference>